<evidence type="ECO:0000313" key="3">
    <source>
        <dbReference type="Proteomes" id="UP000315095"/>
    </source>
</evidence>
<keyword evidence="1" id="KW-0472">Membrane</keyword>
<keyword evidence="3" id="KW-1185">Reference proteome</keyword>
<dbReference type="Proteomes" id="UP000315095">
    <property type="component" value="Unassembled WGS sequence"/>
</dbReference>
<organism evidence="2 3">
    <name type="scientific">Komagataeibacter diospyri</name>
    <dbReference type="NCBI Taxonomy" id="1932662"/>
    <lineage>
        <taxon>Bacteria</taxon>
        <taxon>Pseudomonadati</taxon>
        <taxon>Pseudomonadota</taxon>
        <taxon>Alphaproteobacteria</taxon>
        <taxon>Acetobacterales</taxon>
        <taxon>Acetobacteraceae</taxon>
        <taxon>Komagataeibacter</taxon>
    </lineage>
</organism>
<name>A0A4P5NQ71_9PROT</name>
<sequence>MDVATCCKYLFYPFVGMTCLVLFSGNIMFLAA</sequence>
<accession>A0A4P5NQ71</accession>
<evidence type="ECO:0000256" key="1">
    <source>
        <dbReference type="SAM" id="Phobius"/>
    </source>
</evidence>
<gene>
    <name evidence="2" type="ORF">MSKU9_0365</name>
</gene>
<dbReference type="EMBL" id="BDLU01000013">
    <property type="protein sequence ID" value="GCE82224.1"/>
    <property type="molecule type" value="Genomic_DNA"/>
</dbReference>
<proteinExistence type="predicted"/>
<keyword evidence="1" id="KW-1133">Transmembrane helix</keyword>
<evidence type="ECO:0000313" key="2">
    <source>
        <dbReference type="EMBL" id="GCE82224.1"/>
    </source>
</evidence>
<keyword evidence="1" id="KW-0812">Transmembrane</keyword>
<feature type="transmembrane region" description="Helical" evidence="1">
    <location>
        <begin position="9"/>
        <end position="31"/>
    </location>
</feature>
<comment type="caution">
    <text evidence="2">The sequence shown here is derived from an EMBL/GenBank/DDBJ whole genome shotgun (WGS) entry which is preliminary data.</text>
</comment>
<protein>
    <submittedName>
        <fullName evidence="2">Uncharacterized protein</fullName>
    </submittedName>
</protein>
<dbReference type="AlphaFoldDB" id="A0A4P5NQ71"/>
<reference evidence="3" key="1">
    <citation type="submission" date="2017-01" db="EMBL/GenBank/DDBJ databases">
        <title>Komagataeibacter sp. MSKU9 whole genome sequencing project.</title>
        <authorList>
            <person name="Matsutani M."/>
            <person name="Naloka K."/>
            <person name="Theeragool G."/>
            <person name="Yakushi T."/>
            <person name="Matsushita K."/>
        </authorList>
    </citation>
    <scope>NUCLEOTIDE SEQUENCE [LARGE SCALE GENOMIC DNA]</scope>
    <source>
        <strain evidence="3">MSKU9</strain>
    </source>
</reference>